<evidence type="ECO:0000313" key="2">
    <source>
        <dbReference type="EMBL" id="SUB62026.1"/>
    </source>
</evidence>
<sequence length="164" mass="19153">MLFEQWRKASENHADEQAEVKFWEEFLRDETSIYNEVLNNKTQIIAGKVSELAAKYNTNSQTFMGFLDGINESIEMPQELEKIEEDTQINIKIDWEKLYFNMVEVEAHWLSSLKGWDDILDAGLRKKIQRDHNKAKTIVKEEKIGRNDQCPCGSGKKYKKCCGK</sequence>
<name>A0A135YR87_9FIRM</name>
<dbReference type="Proteomes" id="UP000255101">
    <property type="component" value="Unassembled WGS sequence"/>
</dbReference>
<dbReference type="EMBL" id="UGTB01000004">
    <property type="protein sequence ID" value="SUB62026.1"/>
    <property type="molecule type" value="Genomic_DNA"/>
</dbReference>
<dbReference type="eggNOG" id="COG3012">
    <property type="taxonomic scope" value="Bacteria"/>
</dbReference>
<dbReference type="STRING" id="1261.HMPREF3195_01197"/>
<dbReference type="GeneID" id="79842062"/>
<dbReference type="AlphaFoldDB" id="A0A135YR87"/>
<dbReference type="PANTHER" id="PTHR33747:SF1">
    <property type="entry name" value="ADENYLATE CYCLASE-ASSOCIATED CAP C-TERMINAL DOMAIN-CONTAINING PROTEIN"/>
    <property type="match status" value="1"/>
</dbReference>
<organism evidence="1 3">
    <name type="scientific">Peptostreptococcus anaerobius</name>
    <dbReference type="NCBI Taxonomy" id="1261"/>
    <lineage>
        <taxon>Bacteria</taxon>
        <taxon>Bacillati</taxon>
        <taxon>Bacillota</taxon>
        <taxon>Clostridia</taxon>
        <taxon>Peptostreptococcales</taxon>
        <taxon>Peptostreptococcaceae</taxon>
        <taxon>Peptostreptococcus</taxon>
    </lineage>
</organism>
<protein>
    <submittedName>
        <fullName evidence="2">Predicted metal-binding protein related to the C-terminal domain of SecA</fullName>
    </submittedName>
</protein>
<dbReference type="PANTHER" id="PTHR33747">
    <property type="entry name" value="UPF0225 PROTEIN SCO1677"/>
    <property type="match status" value="1"/>
</dbReference>
<reference evidence="1 3" key="1">
    <citation type="submission" date="2016-02" db="EMBL/GenBank/DDBJ databases">
        <authorList>
            <person name="Wen L."/>
            <person name="He K."/>
            <person name="Yang H."/>
        </authorList>
    </citation>
    <scope>NUCLEOTIDE SEQUENCE [LARGE SCALE GENOMIC DNA]</scope>
    <source>
        <strain evidence="1 3">MJR8628A</strain>
    </source>
</reference>
<dbReference type="PATRIC" id="fig|1261.3.peg.996"/>
<dbReference type="SUPFAM" id="SSF103642">
    <property type="entry name" value="Sec-C motif"/>
    <property type="match status" value="1"/>
</dbReference>
<dbReference type="Proteomes" id="UP000070326">
    <property type="component" value="Unassembled WGS sequence"/>
</dbReference>
<gene>
    <name evidence="2" type="primary">secA_3</name>
    <name evidence="1" type="ORF">HMPREF3195_01197</name>
    <name evidence="2" type="ORF">NCTC11460_02022</name>
</gene>
<dbReference type="EMBL" id="LSQZ01000062">
    <property type="protein sequence ID" value="KXI11873.1"/>
    <property type="molecule type" value="Genomic_DNA"/>
</dbReference>
<evidence type="ECO:0000313" key="1">
    <source>
        <dbReference type="EMBL" id="KXI11873.1"/>
    </source>
</evidence>
<dbReference type="InterPro" id="IPR004027">
    <property type="entry name" value="SEC_C_motif"/>
</dbReference>
<evidence type="ECO:0000313" key="4">
    <source>
        <dbReference type="Proteomes" id="UP000255101"/>
    </source>
</evidence>
<accession>A0A135YR87</accession>
<dbReference type="Pfam" id="PF02810">
    <property type="entry name" value="SEC-C"/>
    <property type="match status" value="1"/>
</dbReference>
<dbReference type="NCBIfam" id="NF004088">
    <property type="entry name" value="PRK05590.1"/>
    <property type="match status" value="1"/>
</dbReference>
<reference evidence="2 4" key="2">
    <citation type="submission" date="2018-06" db="EMBL/GenBank/DDBJ databases">
        <authorList>
            <consortium name="Pathogen Informatics"/>
            <person name="Doyle S."/>
        </authorList>
    </citation>
    <scope>NUCLEOTIDE SEQUENCE [LARGE SCALE GENOMIC DNA]</scope>
    <source>
        <strain evidence="2 4">NCTC11460</strain>
    </source>
</reference>
<proteinExistence type="predicted"/>
<dbReference type="RefSeq" id="WP_002843061.1">
    <property type="nucleotide sequence ID" value="NZ_CAMPYD010000018.1"/>
</dbReference>
<dbReference type="Gene3D" id="3.10.450.50">
    <property type="match status" value="1"/>
</dbReference>
<evidence type="ECO:0000313" key="3">
    <source>
        <dbReference type="Proteomes" id="UP000070326"/>
    </source>
</evidence>